<dbReference type="InterPro" id="IPR020843">
    <property type="entry name" value="ER"/>
</dbReference>
<comment type="caution">
    <text evidence="3">The sequence shown here is derived from an EMBL/GenBank/DDBJ whole genome shotgun (WGS) entry which is preliminary data.</text>
</comment>
<dbReference type="InterPro" id="IPR002364">
    <property type="entry name" value="Quin_OxRdtase/zeta-crystal_CS"/>
</dbReference>
<gene>
    <name evidence="3" type="ORF">AGR13a_Lc90385</name>
</gene>
<evidence type="ECO:0000259" key="2">
    <source>
        <dbReference type="SMART" id="SM00829"/>
    </source>
</evidence>
<sequence length="305" mass="32305">MKSVIINEYGDNAVLTVADVERPEPGPGEVLVKVHAAGVNPIDWKIRSGAGQRMGMTLPIHLGGEIAGIVEKLGPGVTEFKLRDGVYGIIKAGGFSEYAVAKVTDIAGKPSNLEFIETAAVPLGALTAWQALFDVAGLSNGQRLLVTNSAGGVGSLAVQLARARGVHVTAMASGRNEAYVQSLGADEFIDYTKQPFEMVARDMDVVFDTVGSDTFKRAFATLKQGGFLVTAVAFPTEEDKRHGIGVARVQCKPDAEQLASIRKLVEQEKVRPHVATVLPLASIGQALELSESGRTRGKIVLQISS</sequence>
<keyword evidence="4" id="KW-1185">Reference proteome</keyword>
<dbReference type="InterPro" id="IPR011032">
    <property type="entry name" value="GroES-like_sf"/>
</dbReference>
<organism evidence="3 4">
    <name type="scientific">Agrobacterium genomosp. 13 str. CFBP 6927</name>
    <dbReference type="NCBI Taxonomy" id="1183428"/>
    <lineage>
        <taxon>Bacteria</taxon>
        <taxon>Pseudomonadati</taxon>
        <taxon>Pseudomonadota</taxon>
        <taxon>Alphaproteobacteria</taxon>
        <taxon>Hyphomicrobiales</taxon>
        <taxon>Rhizobiaceae</taxon>
        <taxon>Rhizobium/Agrobacterium group</taxon>
        <taxon>Agrobacterium</taxon>
        <taxon>Agrobacterium tumefaciens complex</taxon>
    </lineage>
</organism>
<dbReference type="Gene3D" id="3.40.50.720">
    <property type="entry name" value="NAD(P)-binding Rossmann-like Domain"/>
    <property type="match status" value="1"/>
</dbReference>
<reference evidence="3 4" key="1">
    <citation type="submission" date="2016-01" db="EMBL/GenBank/DDBJ databases">
        <authorList>
            <person name="Regsiter A."/>
            <person name="william w."/>
        </authorList>
    </citation>
    <scope>NUCLEOTIDE SEQUENCE [LARGE SCALE GENOMIC DNA]</scope>
    <source>
        <strain evidence="3 4">CFBP 6927</strain>
    </source>
</reference>
<protein>
    <submittedName>
        <fullName evidence="3">Zinc-binding oxidoreductase</fullName>
    </submittedName>
</protein>
<dbReference type="InterPro" id="IPR013154">
    <property type="entry name" value="ADH-like_N"/>
</dbReference>
<dbReference type="Proteomes" id="UP000191812">
    <property type="component" value="Unassembled WGS sequence"/>
</dbReference>
<dbReference type="PROSITE" id="PS01162">
    <property type="entry name" value="QOR_ZETA_CRYSTAL"/>
    <property type="match status" value="1"/>
</dbReference>
<dbReference type="RefSeq" id="WP_080840340.1">
    <property type="nucleotide sequence ID" value="NZ_LT009757.1"/>
</dbReference>
<proteinExistence type="predicted"/>
<evidence type="ECO:0000256" key="1">
    <source>
        <dbReference type="ARBA" id="ARBA00023002"/>
    </source>
</evidence>
<evidence type="ECO:0000313" key="4">
    <source>
        <dbReference type="Proteomes" id="UP000191812"/>
    </source>
</evidence>
<dbReference type="SUPFAM" id="SSF50129">
    <property type="entry name" value="GroES-like"/>
    <property type="match status" value="1"/>
</dbReference>
<evidence type="ECO:0000313" key="3">
    <source>
        <dbReference type="EMBL" id="CUX66143.1"/>
    </source>
</evidence>
<dbReference type="SUPFAM" id="SSF51735">
    <property type="entry name" value="NAD(P)-binding Rossmann-fold domains"/>
    <property type="match status" value="1"/>
</dbReference>
<keyword evidence="1" id="KW-0560">Oxidoreductase</keyword>
<dbReference type="SMART" id="SM00829">
    <property type="entry name" value="PKS_ER"/>
    <property type="match status" value="1"/>
</dbReference>
<dbReference type="PANTHER" id="PTHR11695:SF294">
    <property type="entry name" value="RETICULON-4-INTERACTING PROTEIN 1, MITOCHONDRIAL"/>
    <property type="match status" value="1"/>
</dbReference>
<dbReference type="EMBL" id="FBWH01000048">
    <property type="protein sequence ID" value="CUX66143.1"/>
    <property type="molecule type" value="Genomic_DNA"/>
</dbReference>
<dbReference type="CDD" id="cd05289">
    <property type="entry name" value="MDR_like_2"/>
    <property type="match status" value="1"/>
</dbReference>
<dbReference type="InterPro" id="IPR036291">
    <property type="entry name" value="NAD(P)-bd_dom_sf"/>
</dbReference>
<dbReference type="Pfam" id="PF13602">
    <property type="entry name" value="ADH_zinc_N_2"/>
    <property type="match status" value="1"/>
</dbReference>
<name>A0ABM9VNM1_9HYPH</name>
<dbReference type="Pfam" id="PF08240">
    <property type="entry name" value="ADH_N"/>
    <property type="match status" value="1"/>
</dbReference>
<feature type="domain" description="Enoyl reductase (ER)" evidence="2">
    <location>
        <begin position="10"/>
        <end position="301"/>
    </location>
</feature>
<dbReference type="InterPro" id="IPR050700">
    <property type="entry name" value="YIM1/Zinc_Alcohol_DH_Fams"/>
</dbReference>
<dbReference type="Gene3D" id="3.90.180.10">
    <property type="entry name" value="Medium-chain alcohol dehydrogenases, catalytic domain"/>
    <property type="match status" value="1"/>
</dbReference>
<dbReference type="PANTHER" id="PTHR11695">
    <property type="entry name" value="ALCOHOL DEHYDROGENASE RELATED"/>
    <property type="match status" value="1"/>
</dbReference>
<accession>A0ABM9VNM1</accession>